<proteinExistence type="inferred from homology"/>
<feature type="transmembrane region" description="Helical" evidence="8">
    <location>
        <begin position="257"/>
        <end position="277"/>
    </location>
</feature>
<dbReference type="PANTHER" id="PTHR23505:SF52">
    <property type="entry name" value="MAJOR FACILITATOR SUPERFAMILY PROTEIN"/>
    <property type="match status" value="1"/>
</dbReference>
<keyword evidence="4 8" id="KW-1133">Transmembrane helix</keyword>
<evidence type="ECO:0000256" key="5">
    <source>
        <dbReference type="ARBA" id="ARBA00023136"/>
    </source>
</evidence>
<dbReference type="EMBL" id="HBGG01000662">
    <property type="protein sequence ID" value="CAD9198150.1"/>
    <property type="molecule type" value="Transcribed_RNA"/>
</dbReference>
<feature type="compositionally biased region" description="Basic and acidic residues" evidence="7">
    <location>
        <begin position="68"/>
        <end position="84"/>
    </location>
</feature>
<comment type="subcellular location">
    <subcellularLocation>
        <location evidence="1">Membrane</location>
        <topology evidence="1">Multi-pass membrane protein</topology>
    </subcellularLocation>
</comment>
<dbReference type="PROSITE" id="PS50850">
    <property type="entry name" value="MFS"/>
    <property type="match status" value="1"/>
</dbReference>
<dbReference type="InterPro" id="IPR044770">
    <property type="entry name" value="MFS_spinster-like"/>
</dbReference>
<organism evidence="10">
    <name type="scientific">Tetraselmis chuii</name>
    <dbReference type="NCBI Taxonomy" id="63592"/>
    <lineage>
        <taxon>Eukaryota</taxon>
        <taxon>Viridiplantae</taxon>
        <taxon>Chlorophyta</taxon>
        <taxon>core chlorophytes</taxon>
        <taxon>Chlorodendrophyceae</taxon>
        <taxon>Chlorodendrales</taxon>
        <taxon>Chlorodendraceae</taxon>
        <taxon>Tetraselmis</taxon>
    </lineage>
</organism>
<comment type="similarity">
    <text evidence="6">Belongs to the major facilitator superfamily. Spinster (TC 2.A.1.49) family.</text>
</comment>
<dbReference type="AlphaFoldDB" id="A0A7S1SH45"/>
<evidence type="ECO:0000256" key="2">
    <source>
        <dbReference type="ARBA" id="ARBA00022448"/>
    </source>
</evidence>
<evidence type="ECO:0000256" key="1">
    <source>
        <dbReference type="ARBA" id="ARBA00004141"/>
    </source>
</evidence>
<feature type="compositionally biased region" description="Basic and acidic residues" evidence="7">
    <location>
        <begin position="1"/>
        <end position="13"/>
    </location>
</feature>
<dbReference type="Pfam" id="PF07690">
    <property type="entry name" value="MFS_1"/>
    <property type="match status" value="1"/>
</dbReference>
<evidence type="ECO:0000256" key="6">
    <source>
        <dbReference type="ARBA" id="ARBA00024338"/>
    </source>
</evidence>
<evidence type="ECO:0000256" key="4">
    <source>
        <dbReference type="ARBA" id="ARBA00022989"/>
    </source>
</evidence>
<dbReference type="InterPro" id="IPR036259">
    <property type="entry name" value="MFS_trans_sf"/>
</dbReference>
<sequence>MAGYERIRSDEGSQQRGSPGPRRSSGNSSPRVSWDQDAPTPGRVCLLQQSNEEDFGRRAAATTTGTAEGERRQAHGEIDHHRTEQPVAGEAGRRRLVTTALVYGASVLERADEQILPSAYLFIGRSLFVSPTELGALTFARALVQALSSPISGILGDRYDRTWVIAFGCSVWGIMTAMFGFVTTLSMAMVLSAANGFGLSLVIPCCQSMIADYYPAKDRGKAFGMLFMVSILGGLCGGLLATNLGGKILFGIEGWRVVYQLVGLVSVLAGVLVFYFASDPRPTLHNGARGQNGNLWSEAIAIFKLRTFQVIIAQGIVGSMPWYCMGYFTLWFQLLGFNDFQASLLMAVFQIGNAKGSFLGGWLGDVAAKWSPDHGRILVAQVSVFSGLPIIYFLLKILPPLAGVSFGPYFVLLWAMGMLVSWCATSCNNPVFADVVPEHLRSMIYAYDRCLEGGIAAMITPLVGVLAEQTFKYRKPDPLHPMSREEGLHNADALGNALVVTCTVPWLLCFLFYGLLHRVYAGDRSHAAAAALKRGQRGAESAGNA</sequence>
<feature type="transmembrane region" description="Helical" evidence="8">
    <location>
        <begin position="406"/>
        <end position="425"/>
    </location>
</feature>
<feature type="domain" description="Major facilitator superfamily (MFS) profile" evidence="9">
    <location>
        <begin position="98"/>
        <end position="545"/>
    </location>
</feature>
<feature type="compositionally biased region" description="Low complexity" evidence="7">
    <location>
        <begin position="58"/>
        <end position="67"/>
    </location>
</feature>
<feature type="transmembrane region" description="Helical" evidence="8">
    <location>
        <begin position="163"/>
        <end position="182"/>
    </location>
</feature>
<feature type="transmembrane region" description="Helical" evidence="8">
    <location>
        <begin position="375"/>
        <end position="394"/>
    </location>
</feature>
<evidence type="ECO:0000256" key="7">
    <source>
        <dbReference type="SAM" id="MobiDB-lite"/>
    </source>
</evidence>
<dbReference type="Gene3D" id="1.20.1250.20">
    <property type="entry name" value="MFS general substrate transporter like domains"/>
    <property type="match status" value="2"/>
</dbReference>
<gene>
    <name evidence="10" type="ORF">TCHU04912_LOCUS383</name>
</gene>
<feature type="transmembrane region" description="Helical" evidence="8">
    <location>
        <begin position="188"/>
        <end position="210"/>
    </location>
</feature>
<dbReference type="InterPro" id="IPR011701">
    <property type="entry name" value="MFS"/>
</dbReference>
<evidence type="ECO:0000256" key="8">
    <source>
        <dbReference type="SAM" id="Phobius"/>
    </source>
</evidence>
<dbReference type="PANTHER" id="PTHR23505">
    <property type="entry name" value="SPINSTER"/>
    <property type="match status" value="1"/>
</dbReference>
<reference evidence="10" key="1">
    <citation type="submission" date="2021-01" db="EMBL/GenBank/DDBJ databases">
        <authorList>
            <person name="Corre E."/>
            <person name="Pelletier E."/>
            <person name="Niang G."/>
            <person name="Scheremetjew M."/>
            <person name="Finn R."/>
            <person name="Kale V."/>
            <person name="Holt S."/>
            <person name="Cochrane G."/>
            <person name="Meng A."/>
            <person name="Brown T."/>
            <person name="Cohen L."/>
        </authorList>
    </citation>
    <scope>NUCLEOTIDE SEQUENCE</scope>
    <source>
        <strain evidence="10">PLY429</strain>
    </source>
</reference>
<feature type="compositionally biased region" description="Low complexity" evidence="7">
    <location>
        <begin position="14"/>
        <end position="31"/>
    </location>
</feature>
<keyword evidence="3 8" id="KW-0812">Transmembrane</keyword>
<feature type="transmembrane region" description="Helical" evidence="8">
    <location>
        <begin position="344"/>
        <end position="363"/>
    </location>
</feature>
<feature type="transmembrane region" description="Helical" evidence="8">
    <location>
        <begin position="493"/>
        <end position="516"/>
    </location>
</feature>
<feature type="transmembrane region" description="Helical" evidence="8">
    <location>
        <begin position="310"/>
        <end position="332"/>
    </location>
</feature>
<feature type="region of interest" description="Disordered" evidence="7">
    <location>
        <begin position="1"/>
        <end position="90"/>
    </location>
</feature>
<evidence type="ECO:0000256" key="3">
    <source>
        <dbReference type="ARBA" id="ARBA00022692"/>
    </source>
</evidence>
<feature type="transmembrane region" description="Helical" evidence="8">
    <location>
        <begin position="222"/>
        <end position="245"/>
    </location>
</feature>
<accession>A0A7S1SH45</accession>
<evidence type="ECO:0000313" key="10">
    <source>
        <dbReference type="EMBL" id="CAD9198150.1"/>
    </source>
</evidence>
<keyword evidence="2" id="KW-0813">Transport</keyword>
<dbReference type="SUPFAM" id="SSF103473">
    <property type="entry name" value="MFS general substrate transporter"/>
    <property type="match status" value="1"/>
</dbReference>
<dbReference type="GO" id="GO:0022857">
    <property type="term" value="F:transmembrane transporter activity"/>
    <property type="evidence" value="ECO:0007669"/>
    <property type="project" value="InterPro"/>
</dbReference>
<dbReference type="InterPro" id="IPR020846">
    <property type="entry name" value="MFS_dom"/>
</dbReference>
<keyword evidence="5 8" id="KW-0472">Membrane</keyword>
<name>A0A7S1SH45_9CHLO</name>
<feature type="transmembrane region" description="Helical" evidence="8">
    <location>
        <begin position="446"/>
        <end position="467"/>
    </location>
</feature>
<evidence type="ECO:0000259" key="9">
    <source>
        <dbReference type="PROSITE" id="PS50850"/>
    </source>
</evidence>
<dbReference type="GO" id="GO:0016020">
    <property type="term" value="C:membrane"/>
    <property type="evidence" value="ECO:0007669"/>
    <property type="project" value="UniProtKB-SubCell"/>
</dbReference>
<protein>
    <recommendedName>
        <fullName evidence="9">Major facilitator superfamily (MFS) profile domain-containing protein</fullName>
    </recommendedName>
</protein>